<sequence>MDRRAFLAGGAATLGTAVAGCLGRGSADAYDVAMVSDGFVPQSTVAVPDDAPSWVPRDVPTLEVSVGDEVVWENTGARNHTVTAATRRHGEVEAVLGIPDDGGHSHPSFLPEGASFFSSGDFANEVAATRSFIEETNGGGAIAPGERYAHTFEVPGWYHYFCIPHLPAGMMGNVRVRE</sequence>
<dbReference type="GO" id="GO:0009055">
    <property type="term" value="F:electron transfer activity"/>
    <property type="evidence" value="ECO:0007669"/>
    <property type="project" value="InterPro"/>
</dbReference>
<dbReference type="PANTHER" id="PTHR34192">
    <property type="entry name" value="PLASTOCYANIN MAJOR ISOFORM, CHLOROPLASTIC-RELATED"/>
    <property type="match status" value="1"/>
</dbReference>
<evidence type="ECO:0000313" key="9">
    <source>
        <dbReference type="Proteomes" id="UP000628840"/>
    </source>
</evidence>
<evidence type="ECO:0000256" key="4">
    <source>
        <dbReference type="ARBA" id="ARBA00022982"/>
    </source>
</evidence>
<dbReference type="OrthoDB" id="4392at2157"/>
<feature type="domain" description="Blue (type 1) copper" evidence="7">
    <location>
        <begin position="60"/>
        <end position="176"/>
    </location>
</feature>
<dbReference type="AlphaFoldDB" id="A0A830F465"/>
<proteinExistence type="predicted"/>
<keyword evidence="3" id="KW-0479">Metal-binding</keyword>
<keyword evidence="2" id="KW-0813">Transport</keyword>
<accession>A0A830F465</accession>
<dbReference type="InterPro" id="IPR006311">
    <property type="entry name" value="TAT_signal"/>
</dbReference>
<evidence type="ECO:0000256" key="3">
    <source>
        <dbReference type="ARBA" id="ARBA00022723"/>
    </source>
</evidence>
<evidence type="ECO:0000256" key="5">
    <source>
        <dbReference type="ARBA" id="ARBA00023008"/>
    </source>
</evidence>
<evidence type="ECO:0000256" key="6">
    <source>
        <dbReference type="ARBA" id="ARBA00023136"/>
    </source>
</evidence>
<protein>
    <submittedName>
        <fullName evidence="8">Halocyanin</fullName>
    </submittedName>
</protein>
<reference evidence="8 9" key="1">
    <citation type="journal article" date="2019" name="Int. J. Syst. Evol. Microbiol.">
        <title>The Global Catalogue of Microorganisms (GCM) 10K type strain sequencing project: providing services to taxonomists for standard genome sequencing and annotation.</title>
        <authorList>
            <consortium name="The Broad Institute Genomics Platform"/>
            <consortium name="The Broad Institute Genome Sequencing Center for Infectious Disease"/>
            <person name="Wu L."/>
            <person name="Ma J."/>
        </authorList>
    </citation>
    <scope>NUCLEOTIDE SEQUENCE [LARGE SCALE GENOMIC DNA]</scope>
    <source>
        <strain evidence="8 9">JCM 19585</strain>
    </source>
</reference>
<dbReference type="Proteomes" id="UP000628840">
    <property type="component" value="Unassembled WGS sequence"/>
</dbReference>
<dbReference type="PROSITE" id="PS00196">
    <property type="entry name" value="COPPER_BLUE"/>
    <property type="match status" value="1"/>
</dbReference>
<dbReference type="EMBL" id="BMPF01000003">
    <property type="protein sequence ID" value="GGL37070.1"/>
    <property type="molecule type" value="Genomic_DNA"/>
</dbReference>
<evidence type="ECO:0000256" key="1">
    <source>
        <dbReference type="ARBA" id="ARBA00004370"/>
    </source>
</evidence>
<dbReference type="InterPro" id="IPR000923">
    <property type="entry name" value="BlueCu_1"/>
</dbReference>
<dbReference type="RefSeq" id="WP_188883682.1">
    <property type="nucleotide sequence ID" value="NZ_BMPF01000003.1"/>
</dbReference>
<gene>
    <name evidence="8" type="ORF">GCM10009037_20760</name>
</gene>
<evidence type="ECO:0000259" key="7">
    <source>
        <dbReference type="Pfam" id="PF00127"/>
    </source>
</evidence>
<dbReference type="InterPro" id="IPR028871">
    <property type="entry name" value="BlueCu_1_BS"/>
</dbReference>
<dbReference type="GO" id="GO:0005507">
    <property type="term" value="F:copper ion binding"/>
    <property type="evidence" value="ECO:0007669"/>
    <property type="project" value="InterPro"/>
</dbReference>
<dbReference type="SUPFAM" id="SSF49503">
    <property type="entry name" value="Cupredoxins"/>
    <property type="match status" value="1"/>
</dbReference>
<keyword evidence="9" id="KW-1185">Reference proteome</keyword>
<dbReference type="GO" id="GO:0016020">
    <property type="term" value="C:membrane"/>
    <property type="evidence" value="ECO:0007669"/>
    <property type="project" value="UniProtKB-SubCell"/>
</dbReference>
<dbReference type="Gene3D" id="2.60.40.420">
    <property type="entry name" value="Cupredoxins - blue copper proteins"/>
    <property type="match status" value="1"/>
</dbReference>
<dbReference type="InterPro" id="IPR008972">
    <property type="entry name" value="Cupredoxin"/>
</dbReference>
<organism evidence="8 9">
    <name type="scientific">Halarchaeum grantii</name>
    <dbReference type="NCBI Taxonomy" id="1193105"/>
    <lineage>
        <taxon>Archaea</taxon>
        <taxon>Methanobacteriati</taxon>
        <taxon>Methanobacteriota</taxon>
        <taxon>Stenosarchaea group</taxon>
        <taxon>Halobacteria</taxon>
        <taxon>Halobacteriales</taxon>
        <taxon>Halobacteriaceae</taxon>
    </lineage>
</organism>
<name>A0A830F465_9EURY</name>
<keyword evidence="5" id="KW-0186">Copper</keyword>
<keyword evidence="4" id="KW-0249">Electron transport</keyword>
<comment type="subcellular location">
    <subcellularLocation>
        <location evidence="1">Membrane</location>
    </subcellularLocation>
</comment>
<dbReference type="Pfam" id="PF00127">
    <property type="entry name" value="Copper-bind"/>
    <property type="match status" value="1"/>
</dbReference>
<comment type="caution">
    <text evidence="8">The sequence shown here is derived from an EMBL/GenBank/DDBJ whole genome shotgun (WGS) entry which is preliminary data.</text>
</comment>
<dbReference type="PANTHER" id="PTHR34192:SF10">
    <property type="entry name" value="PLASTOCYANIN MAJOR ISOFORM, CHLOROPLASTIC-RELATED"/>
    <property type="match status" value="1"/>
</dbReference>
<evidence type="ECO:0000256" key="2">
    <source>
        <dbReference type="ARBA" id="ARBA00022448"/>
    </source>
</evidence>
<keyword evidence="6" id="KW-0472">Membrane</keyword>
<dbReference type="PROSITE" id="PS51257">
    <property type="entry name" value="PROKAR_LIPOPROTEIN"/>
    <property type="match status" value="1"/>
</dbReference>
<evidence type="ECO:0000313" key="8">
    <source>
        <dbReference type="EMBL" id="GGL37070.1"/>
    </source>
</evidence>
<dbReference type="PROSITE" id="PS51318">
    <property type="entry name" value="TAT"/>
    <property type="match status" value="1"/>
</dbReference>